<proteinExistence type="predicted"/>
<sequence length="122" mass="13215">MLDRYKQLVEAAIAVTNATAADGPEHVLRLLTSRAIIEQAKGAIVAATGLGSTEAWRMLRETSQNHNVKLRALAVALVEYLGNEPVEQPSGLPAPAGDYRAAEVARAMWQRLATRDRPRATV</sequence>
<dbReference type="SUPFAM" id="SSF52172">
    <property type="entry name" value="CheY-like"/>
    <property type="match status" value="1"/>
</dbReference>
<name>A0ABP9PLT6_9PSEU</name>
<dbReference type="Proteomes" id="UP001428817">
    <property type="component" value="Unassembled WGS sequence"/>
</dbReference>
<gene>
    <name evidence="2" type="ORF">GCM10023321_11510</name>
</gene>
<dbReference type="InterPro" id="IPR011006">
    <property type="entry name" value="CheY-like_superfamily"/>
</dbReference>
<accession>A0ABP9PLT6</accession>
<dbReference type="Pfam" id="PF03861">
    <property type="entry name" value="ANTAR"/>
    <property type="match status" value="1"/>
</dbReference>
<dbReference type="InterPro" id="IPR005561">
    <property type="entry name" value="ANTAR"/>
</dbReference>
<reference evidence="3" key="1">
    <citation type="journal article" date="2019" name="Int. J. Syst. Evol. Microbiol.">
        <title>The Global Catalogue of Microorganisms (GCM) 10K type strain sequencing project: providing services to taxonomists for standard genome sequencing and annotation.</title>
        <authorList>
            <consortium name="The Broad Institute Genomics Platform"/>
            <consortium name="The Broad Institute Genome Sequencing Center for Infectious Disease"/>
            <person name="Wu L."/>
            <person name="Ma J."/>
        </authorList>
    </citation>
    <scope>NUCLEOTIDE SEQUENCE [LARGE SCALE GENOMIC DNA]</scope>
    <source>
        <strain evidence="3">JCM 18303</strain>
    </source>
</reference>
<dbReference type="PROSITE" id="PS50921">
    <property type="entry name" value="ANTAR"/>
    <property type="match status" value="1"/>
</dbReference>
<organism evidence="2 3">
    <name type="scientific">Pseudonocardia eucalypti</name>
    <dbReference type="NCBI Taxonomy" id="648755"/>
    <lineage>
        <taxon>Bacteria</taxon>
        <taxon>Bacillati</taxon>
        <taxon>Actinomycetota</taxon>
        <taxon>Actinomycetes</taxon>
        <taxon>Pseudonocardiales</taxon>
        <taxon>Pseudonocardiaceae</taxon>
        <taxon>Pseudonocardia</taxon>
    </lineage>
</organism>
<evidence type="ECO:0000259" key="1">
    <source>
        <dbReference type="PROSITE" id="PS50921"/>
    </source>
</evidence>
<keyword evidence="3" id="KW-1185">Reference proteome</keyword>
<dbReference type="Gene3D" id="1.10.10.10">
    <property type="entry name" value="Winged helix-like DNA-binding domain superfamily/Winged helix DNA-binding domain"/>
    <property type="match status" value="1"/>
</dbReference>
<evidence type="ECO:0000313" key="3">
    <source>
        <dbReference type="Proteomes" id="UP001428817"/>
    </source>
</evidence>
<feature type="domain" description="ANTAR" evidence="1">
    <location>
        <begin position="17"/>
        <end position="78"/>
    </location>
</feature>
<dbReference type="InterPro" id="IPR036388">
    <property type="entry name" value="WH-like_DNA-bd_sf"/>
</dbReference>
<comment type="caution">
    <text evidence="2">The sequence shown here is derived from an EMBL/GenBank/DDBJ whole genome shotgun (WGS) entry which is preliminary data.</text>
</comment>
<protein>
    <recommendedName>
        <fullName evidence="1">ANTAR domain-containing protein</fullName>
    </recommendedName>
</protein>
<dbReference type="SMART" id="SM01012">
    <property type="entry name" value="ANTAR"/>
    <property type="match status" value="1"/>
</dbReference>
<dbReference type="EMBL" id="BAABJP010000004">
    <property type="protein sequence ID" value="GAA5148742.1"/>
    <property type="molecule type" value="Genomic_DNA"/>
</dbReference>
<evidence type="ECO:0000313" key="2">
    <source>
        <dbReference type="EMBL" id="GAA5148742.1"/>
    </source>
</evidence>
<dbReference type="RefSeq" id="WP_185062724.1">
    <property type="nucleotide sequence ID" value="NZ_BAABJP010000004.1"/>
</dbReference>